<dbReference type="SUPFAM" id="SSF63418">
    <property type="entry name" value="MurE/MurF N-terminal domain"/>
    <property type="match status" value="1"/>
</dbReference>
<dbReference type="GO" id="GO:0051301">
    <property type="term" value="P:cell division"/>
    <property type="evidence" value="ECO:0007669"/>
    <property type="project" value="UniProtKB-KW"/>
</dbReference>
<dbReference type="Pfam" id="PF02875">
    <property type="entry name" value="Mur_ligase_C"/>
    <property type="match status" value="1"/>
</dbReference>
<dbReference type="EC" id="6.3.2.10" evidence="10 11"/>
<feature type="domain" description="Mur ligase N-terminal catalytic" evidence="12">
    <location>
        <begin position="30"/>
        <end position="93"/>
    </location>
</feature>
<protein>
    <recommendedName>
        <fullName evidence="10 11">UDP-N-acetylmuramoyl-tripeptide--D-alanyl-D-alanine ligase</fullName>
        <ecNumber evidence="10 11">6.3.2.10</ecNumber>
    </recommendedName>
    <alternativeName>
        <fullName evidence="10">D-alanyl-D-alanine-adding enzyme</fullName>
    </alternativeName>
</protein>
<dbReference type="Proteomes" id="UP000647172">
    <property type="component" value="Unassembled WGS sequence"/>
</dbReference>
<dbReference type="PANTHER" id="PTHR43024:SF1">
    <property type="entry name" value="UDP-N-ACETYLMURAMOYL-TRIPEPTIDE--D-ALANYL-D-ALANINE LIGASE"/>
    <property type="match status" value="1"/>
</dbReference>
<evidence type="ECO:0000256" key="1">
    <source>
        <dbReference type="ARBA" id="ARBA00022490"/>
    </source>
</evidence>
<comment type="pathway">
    <text evidence="10 11">Cell wall biogenesis; peptidoglycan biosynthesis.</text>
</comment>
<dbReference type="Pfam" id="PF08245">
    <property type="entry name" value="Mur_ligase_M"/>
    <property type="match status" value="1"/>
</dbReference>
<evidence type="ECO:0000256" key="5">
    <source>
        <dbReference type="ARBA" id="ARBA00022840"/>
    </source>
</evidence>
<dbReference type="RefSeq" id="WP_203762573.1">
    <property type="nucleotide sequence ID" value="NZ_BOMQ01000004.1"/>
</dbReference>
<evidence type="ECO:0000259" key="14">
    <source>
        <dbReference type="Pfam" id="PF08245"/>
    </source>
</evidence>
<keyword evidence="1 10" id="KW-0963">Cytoplasm</keyword>
<feature type="domain" description="Mur ligase C-terminal" evidence="13">
    <location>
        <begin position="317"/>
        <end position="444"/>
    </location>
</feature>
<dbReference type="InterPro" id="IPR036565">
    <property type="entry name" value="Mur-like_cat_sf"/>
</dbReference>
<feature type="domain" description="Mur ligase central" evidence="14">
    <location>
        <begin position="108"/>
        <end position="294"/>
    </location>
</feature>
<dbReference type="PANTHER" id="PTHR43024">
    <property type="entry name" value="UDP-N-ACETYLMURAMOYL-TRIPEPTIDE--D-ALANYL-D-ALANINE LIGASE"/>
    <property type="match status" value="1"/>
</dbReference>
<dbReference type="InterPro" id="IPR005863">
    <property type="entry name" value="UDP-N-AcMur_synth"/>
</dbReference>
<evidence type="ECO:0000256" key="9">
    <source>
        <dbReference type="ARBA" id="ARBA00023316"/>
    </source>
</evidence>
<dbReference type="InterPro" id="IPR000713">
    <property type="entry name" value="Mur_ligase_N"/>
</dbReference>
<comment type="function">
    <text evidence="10 11">Involved in cell wall formation. Catalyzes the final step in the synthesis of UDP-N-acetylmuramoyl-pentapeptide, the precursor of murein.</text>
</comment>
<reference evidence="15" key="1">
    <citation type="submission" date="2021-01" db="EMBL/GenBank/DDBJ databases">
        <title>Whole genome shotgun sequence of Actinoplanes nipponensis NBRC 14063.</title>
        <authorList>
            <person name="Komaki H."/>
            <person name="Tamura T."/>
        </authorList>
    </citation>
    <scope>NUCLEOTIDE SEQUENCE</scope>
    <source>
        <strain evidence="15">NBRC 14063</strain>
    </source>
</reference>
<dbReference type="GO" id="GO:0071555">
    <property type="term" value="P:cell wall organization"/>
    <property type="evidence" value="ECO:0007669"/>
    <property type="project" value="UniProtKB-KW"/>
</dbReference>
<evidence type="ECO:0000313" key="15">
    <source>
        <dbReference type="EMBL" id="GIE46542.1"/>
    </source>
</evidence>
<dbReference type="InterPro" id="IPR051046">
    <property type="entry name" value="MurCDEF_CellWall_CoF430Synth"/>
</dbReference>
<dbReference type="Pfam" id="PF01225">
    <property type="entry name" value="Mur_ligase"/>
    <property type="match status" value="1"/>
</dbReference>
<keyword evidence="8 10" id="KW-0131">Cell cycle</keyword>
<comment type="similarity">
    <text evidence="10">Belongs to the MurCDEF family. MurF subfamily.</text>
</comment>
<dbReference type="GO" id="GO:0047480">
    <property type="term" value="F:UDP-N-acetylmuramoyl-tripeptide-D-alanyl-D-alanine ligase activity"/>
    <property type="evidence" value="ECO:0007669"/>
    <property type="project" value="UniProtKB-UniRule"/>
</dbReference>
<comment type="catalytic activity">
    <reaction evidence="10 11">
        <text>D-alanyl-D-alanine + UDP-N-acetyl-alpha-D-muramoyl-L-alanyl-gamma-D-glutamyl-meso-2,6-diaminopimelate + ATP = UDP-N-acetyl-alpha-D-muramoyl-L-alanyl-gamma-D-glutamyl-meso-2,6-diaminopimeloyl-D-alanyl-D-alanine + ADP + phosphate + H(+)</text>
        <dbReference type="Rhea" id="RHEA:28374"/>
        <dbReference type="ChEBI" id="CHEBI:15378"/>
        <dbReference type="ChEBI" id="CHEBI:30616"/>
        <dbReference type="ChEBI" id="CHEBI:43474"/>
        <dbReference type="ChEBI" id="CHEBI:57822"/>
        <dbReference type="ChEBI" id="CHEBI:61386"/>
        <dbReference type="ChEBI" id="CHEBI:83905"/>
        <dbReference type="ChEBI" id="CHEBI:456216"/>
        <dbReference type="EC" id="6.3.2.10"/>
    </reaction>
</comment>
<dbReference type="GO" id="GO:0008360">
    <property type="term" value="P:regulation of cell shape"/>
    <property type="evidence" value="ECO:0007669"/>
    <property type="project" value="UniProtKB-KW"/>
</dbReference>
<dbReference type="GO" id="GO:0005524">
    <property type="term" value="F:ATP binding"/>
    <property type="evidence" value="ECO:0007669"/>
    <property type="project" value="UniProtKB-UniRule"/>
</dbReference>
<dbReference type="Gene3D" id="3.40.1390.10">
    <property type="entry name" value="MurE/MurF, N-terminal domain"/>
    <property type="match status" value="1"/>
</dbReference>
<sequence length="465" mass="47153">MIRMTLDEIAAITSGHLVNADPAVTVTGSVEYDTRRLGPGALFVAFAGERVDGHDFAEAAVAAGAVGVLGTRDTGRPGIVVDDPLKALAALAAVVVRRLPELTIVGLTGSSGKTTTKDYIGQLLERLGETVAPAGSLNNELGFPYTVLKATPETRFLVLEMGARGIGHIRHLAEVAAPRIGVVLNVGAAHIGEFGSVEGTAQAKGELVEALGADGVAVLNADDPLVAAMAARTGARVVLVGESAAATVRAADVTLDERGRAAYTLLTPAGSAPVRLAVTGRHQVGNTLAAAAVALEAGMTPAAVAAALGEAGIVSGRRMDVFDTAEGVTVIDDSYNANPSSTAAALRALAALGAGRRTTAVLGYMAELGAFETSGHEEVGRLAAELGVDRLIAVADNAAPILDGAATVPAWQGEAVRAADQAAAVAVLRGDLRPGDVVLVKGSRYRTWEVADALRANAAQQEVSP</sequence>
<keyword evidence="3 10" id="KW-0132">Cell division</keyword>
<evidence type="ECO:0000256" key="11">
    <source>
        <dbReference type="RuleBase" id="RU004136"/>
    </source>
</evidence>
<comment type="caution">
    <text evidence="15">The sequence shown here is derived from an EMBL/GenBank/DDBJ whole genome shotgun (WGS) entry which is preliminary data.</text>
</comment>
<keyword evidence="7 10" id="KW-0573">Peptidoglycan synthesis</keyword>
<evidence type="ECO:0000259" key="12">
    <source>
        <dbReference type="Pfam" id="PF01225"/>
    </source>
</evidence>
<dbReference type="InterPro" id="IPR035911">
    <property type="entry name" value="MurE/MurF_N"/>
</dbReference>
<evidence type="ECO:0000256" key="3">
    <source>
        <dbReference type="ARBA" id="ARBA00022618"/>
    </source>
</evidence>
<keyword evidence="4 10" id="KW-0547">Nucleotide-binding</keyword>
<dbReference type="Gene3D" id="3.40.1190.10">
    <property type="entry name" value="Mur-like, catalytic domain"/>
    <property type="match status" value="1"/>
</dbReference>
<dbReference type="HAMAP" id="MF_02019">
    <property type="entry name" value="MurF"/>
    <property type="match status" value="1"/>
</dbReference>
<dbReference type="GO" id="GO:0009252">
    <property type="term" value="P:peptidoglycan biosynthetic process"/>
    <property type="evidence" value="ECO:0007669"/>
    <property type="project" value="UniProtKB-UniRule"/>
</dbReference>
<keyword evidence="2 10" id="KW-0436">Ligase</keyword>
<proteinExistence type="inferred from homology"/>
<dbReference type="InterPro" id="IPR013221">
    <property type="entry name" value="Mur_ligase_cen"/>
</dbReference>
<gene>
    <name evidence="10 15" type="primary">murF</name>
    <name evidence="15" type="ORF">Ani05nite_00760</name>
</gene>
<evidence type="ECO:0000256" key="6">
    <source>
        <dbReference type="ARBA" id="ARBA00022960"/>
    </source>
</evidence>
<organism evidence="15 16">
    <name type="scientific">Actinoplanes nipponensis</name>
    <dbReference type="NCBI Taxonomy" id="135950"/>
    <lineage>
        <taxon>Bacteria</taxon>
        <taxon>Bacillati</taxon>
        <taxon>Actinomycetota</taxon>
        <taxon>Actinomycetes</taxon>
        <taxon>Micromonosporales</taxon>
        <taxon>Micromonosporaceae</taxon>
        <taxon>Actinoplanes</taxon>
    </lineage>
</organism>
<dbReference type="AlphaFoldDB" id="A0A919JCT8"/>
<evidence type="ECO:0000256" key="7">
    <source>
        <dbReference type="ARBA" id="ARBA00022984"/>
    </source>
</evidence>
<name>A0A919JCT8_9ACTN</name>
<evidence type="ECO:0000256" key="4">
    <source>
        <dbReference type="ARBA" id="ARBA00022741"/>
    </source>
</evidence>
<dbReference type="NCBIfam" id="TIGR01143">
    <property type="entry name" value="murF"/>
    <property type="match status" value="1"/>
</dbReference>
<keyword evidence="9 10" id="KW-0961">Cell wall biogenesis/degradation</keyword>
<evidence type="ECO:0000256" key="2">
    <source>
        <dbReference type="ARBA" id="ARBA00022598"/>
    </source>
</evidence>
<evidence type="ECO:0000313" key="16">
    <source>
        <dbReference type="Proteomes" id="UP000647172"/>
    </source>
</evidence>
<dbReference type="Gene3D" id="3.90.190.20">
    <property type="entry name" value="Mur ligase, C-terminal domain"/>
    <property type="match status" value="1"/>
</dbReference>
<dbReference type="InterPro" id="IPR004101">
    <property type="entry name" value="Mur_ligase_C"/>
</dbReference>
<evidence type="ECO:0000259" key="13">
    <source>
        <dbReference type="Pfam" id="PF02875"/>
    </source>
</evidence>
<feature type="binding site" evidence="10">
    <location>
        <begin position="109"/>
        <end position="115"/>
    </location>
    <ligand>
        <name>ATP</name>
        <dbReference type="ChEBI" id="CHEBI:30616"/>
    </ligand>
</feature>
<evidence type="ECO:0000256" key="8">
    <source>
        <dbReference type="ARBA" id="ARBA00023306"/>
    </source>
</evidence>
<accession>A0A919JCT8</accession>
<dbReference type="SUPFAM" id="SSF53244">
    <property type="entry name" value="MurD-like peptide ligases, peptide-binding domain"/>
    <property type="match status" value="1"/>
</dbReference>
<dbReference type="InterPro" id="IPR036615">
    <property type="entry name" value="Mur_ligase_C_dom_sf"/>
</dbReference>
<dbReference type="SUPFAM" id="SSF53623">
    <property type="entry name" value="MurD-like peptide ligases, catalytic domain"/>
    <property type="match status" value="1"/>
</dbReference>
<keyword evidence="5 10" id="KW-0067">ATP-binding</keyword>
<dbReference type="GO" id="GO:0005737">
    <property type="term" value="C:cytoplasm"/>
    <property type="evidence" value="ECO:0007669"/>
    <property type="project" value="UniProtKB-SubCell"/>
</dbReference>
<dbReference type="EMBL" id="BOMQ01000004">
    <property type="protein sequence ID" value="GIE46542.1"/>
    <property type="molecule type" value="Genomic_DNA"/>
</dbReference>
<comment type="subcellular location">
    <subcellularLocation>
        <location evidence="10 11">Cytoplasm</location>
    </subcellularLocation>
</comment>
<evidence type="ECO:0000256" key="10">
    <source>
        <dbReference type="HAMAP-Rule" id="MF_02019"/>
    </source>
</evidence>
<keyword evidence="16" id="KW-1185">Reference proteome</keyword>
<keyword evidence="6 10" id="KW-0133">Cell shape</keyword>